<dbReference type="GO" id="GO:0005783">
    <property type="term" value="C:endoplasmic reticulum"/>
    <property type="evidence" value="ECO:0007669"/>
    <property type="project" value="UniProtKB-SubCell"/>
</dbReference>
<comment type="subcellular location">
    <subcellularLocation>
        <location evidence="10">Endomembrane system</location>
        <topology evidence="10">Single-pass type I membrane protein</topology>
    </subcellularLocation>
    <subcellularLocation>
        <location evidence="1">Endoplasmic reticulum</location>
    </subcellularLocation>
    <subcellularLocation>
        <location evidence="12">Membrane</location>
        <topology evidence="12">Single-pass membrane protein</topology>
    </subcellularLocation>
</comment>
<organism evidence="13 14">
    <name type="scientific">Sipha flava</name>
    <name type="common">yellow sugarcane aphid</name>
    <dbReference type="NCBI Taxonomy" id="143950"/>
    <lineage>
        <taxon>Eukaryota</taxon>
        <taxon>Metazoa</taxon>
        <taxon>Ecdysozoa</taxon>
        <taxon>Arthropoda</taxon>
        <taxon>Hexapoda</taxon>
        <taxon>Insecta</taxon>
        <taxon>Pterygota</taxon>
        <taxon>Neoptera</taxon>
        <taxon>Paraneoptera</taxon>
        <taxon>Hemiptera</taxon>
        <taxon>Sternorrhyncha</taxon>
        <taxon>Aphidomorpha</taxon>
        <taxon>Aphidoidea</taxon>
        <taxon>Aphididae</taxon>
        <taxon>Sipha</taxon>
    </lineage>
</organism>
<evidence type="ECO:0000256" key="12">
    <source>
        <dbReference type="RuleBase" id="RU362059"/>
    </source>
</evidence>
<dbReference type="OrthoDB" id="5835829at2759"/>
<comment type="catalytic activity">
    <reaction evidence="12">
        <text>glucuronate acceptor + UDP-alpha-D-glucuronate = acceptor beta-D-glucuronoside + UDP + H(+)</text>
        <dbReference type="Rhea" id="RHEA:21032"/>
        <dbReference type="ChEBI" id="CHEBI:15378"/>
        <dbReference type="ChEBI" id="CHEBI:58052"/>
        <dbReference type="ChEBI" id="CHEBI:58223"/>
        <dbReference type="ChEBI" id="CHEBI:132367"/>
        <dbReference type="ChEBI" id="CHEBI:132368"/>
        <dbReference type="EC" id="2.4.1.17"/>
    </reaction>
</comment>
<dbReference type="EC" id="2.4.1.17" evidence="12"/>
<evidence type="ECO:0000256" key="2">
    <source>
        <dbReference type="ARBA" id="ARBA00009995"/>
    </source>
</evidence>
<dbReference type="Gene3D" id="3.40.50.2000">
    <property type="entry name" value="Glycogen Phosphorylase B"/>
    <property type="match status" value="1"/>
</dbReference>
<evidence type="ECO:0000313" key="13">
    <source>
        <dbReference type="Proteomes" id="UP000694846"/>
    </source>
</evidence>
<sequence>MIVQGERVYYYNGDDATYTRGFSVRSNIFLLVINNRRPCPFIRTLHEAFGLGNKQKYVIPGTIHKSVLTFPFYLNFSLFFFINLLDVVSVRSNTYGDCGGGGGKFNKVFNTGCFALVANQFGAPIIGITSTSLYPWYSGMVGDVATPSYVPLNLLPFTSRMTVKERLINTVILMTLKIYYKYKYEPKAQEIVNKYLGDMNGTVSEAMSMINAVIMNTHFAFGFARPLPPGIIEVGGCTYKSPKPLSEDLERFVTSAERGVIYFSMGSIIKGASMPMERSLAMFRAFSQLKGYKVLWKWEDDTPWPEVPSDNVMFVPWMPQFDVLNHPNVKLFISHGGLMGIQDALYSGVPIIGIPMFADQFSNINFIVQNECGLKLQLEQIDERTAYKMISTVLEDNKYAINAERLSQLYRDREKDPLEVAVYWIEYVAKHQVGLMLKPAFQDQWYEHYLLDVVAVLTVVAVTIAYLTGRVIIALYRLILI</sequence>
<dbReference type="GO" id="GO:0016020">
    <property type="term" value="C:membrane"/>
    <property type="evidence" value="ECO:0007669"/>
    <property type="project" value="UniProtKB-SubCell"/>
</dbReference>
<evidence type="ECO:0000256" key="3">
    <source>
        <dbReference type="ARBA" id="ARBA00022676"/>
    </source>
</evidence>
<dbReference type="SUPFAM" id="SSF53756">
    <property type="entry name" value="UDP-Glycosyltransferase/glycogen phosphorylase"/>
    <property type="match status" value="1"/>
</dbReference>
<evidence type="ECO:0000256" key="4">
    <source>
        <dbReference type="ARBA" id="ARBA00022679"/>
    </source>
</evidence>
<dbReference type="PANTHER" id="PTHR48043:SF145">
    <property type="entry name" value="FI06409P-RELATED"/>
    <property type="match status" value="1"/>
</dbReference>
<proteinExistence type="inferred from homology"/>
<evidence type="ECO:0000256" key="10">
    <source>
        <dbReference type="ARBA" id="ARBA00046288"/>
    </source>
</evidence>
<accession>A0A8B8FYH9</accession>
<dbReference type="RefSeq" id="XP_025415425.1">
    <property type="nucleotide sequence ID" value="XM_025559640.1"/>
</dbReference>
<evidence type="ECO:0000256" key="7">
    <source>
        <dbReference type="ARBA" id="ARBA00022989"/>
    </source>
</evidence>
<dbReference type="InterPro" id="IPR035595">
    <property type="entry name" value="UDP_glycos_trans_CS"/>
</dbReference>
<dbReference type="CDD" id="cd03784">
    <property type="entry name" value="GT1_Gtf-like"/>
    <property type="match status" value="1"/>
</dbReference>
<dbReference type="InterPro" id="IPR050271">
    <property type="entry name" value="UDP-glycosyltransferase"/>
</dbReference>
<keyword evidence="3 11" id="KW-0328">Glycosyltransferase</keyword>
<gene>
    <name evidence="14" type="primary">LOC112687091</name>
</gene>
<dbReference type="FunFam" id="3.40.50.2000:FF:000050">
    <property type="entry name" value="UDP-glucuronosyltransferase"/>
    <property type="match status" value="1"/>
</dbReference>
<keyword evidence="5 12" id="KW-0812">Transmembrane</keyword>
<evidence type="ECO:0000313" key="14">
    <source>
        <dbReference type="RefSeq" id="XP_025415425.1"/>
    </source>
</evidence>
<keyword evidence="9" id="KW-0325">Glycoprotein</keyword>
<comment type="similarity">
    <text evidence="2 11">Belongs to the UDP-glycosyltransferase family.</text>
</comment>
<keyword evidence="8 12" id="KW-0472">Membrane</keyword>
<evidence type="ECO:0000256" key="11">
    <source>
        <dbReference type="RuleBase" id="RU003718"/>
    </source>
</evidence>
<dbReference type="GeneID" id="112687091"/>
<keyword evidence="7 12" id="KW-1133">Transmembrane helix</keyword>
<evidence type="ECO:0000256" key="1">
    <source>
        <dbReference type="ARBA" id="ARBA00004240"/>
    </source>
</evidence>
<evidence type="ECO:0000256" key="8">
    <source>
        <dbReference type="ARBA" id="ARBA00023136"/>
    </source>
</evidence>
<dbReference type="InterPro" id="IPR002213">
    <property type="entry name" value="UDP_glucos_trans"/>
</dbReference>
<dbReference type="GO" id="GO:0015020">
    <property type="term" value="F:glucuronosyltransferase activity"/>
    <property type="evidence" value="ECO:0007669"/>
    <property type="project" value="UniProtKB-EC"/>
</dbReference>
<name>A0A8B8FYH9_9HEMI</name>
<dbReference type="Proteomes" id="UP000694846">
    <property type="component" value="Unplaced"/>
</dbReference>
<keyword evidence="4 11" id="KW-0808">Transferase</keyword>
<dbReference type="PROSITE" id="PS00375">
    <property type="entry name" value="UDPGT"/>
    <property type="match status" value="1"/>
</dbReference>
<keyword evidence="13" id="KW-1185">Reference proteome</keyword>
<reference evidence="14" key="1">
    <citation type="submission" date="2025-08" db="UniProtKB">
        <authorList>
            <consortium name="RefSeq"/>
        </authorList>
    </citation>
    <scope>IDENTIFICATION</scope>
    <source>
        <tissue evidence="14">Whole body</tissue>
    </source>
</reference>
<evidence type="ECO:0000256" key="9">
    <source>
        <dbReference type="ARBA" id="ARBA00023180"/>
    </source>
</evidence>
<evidence type="ECO:0000256" key="6">
    <source>
        <dbReference type="ARBA" id="ARBA00022824"/>
    </source>
</evidence>
<feature type="transmembrane region" description="Helical" evidence="12">
    <location>
        <begin position="449"/>
        <end position="476"/>
    </location>
</feature>
<protein>
    <recommendedName>
        <fullName evidence="12">UDP-glucuronosyltransferase</fullName>
        <ecNumber evidence="12">2.4.1.17</ecNumber>
    </recommendedName>
</protein>
<dbReference type="AlphaFoldDB" id="A0A8B8FYH9"/>
<keyword evidence="6" id="KW-0256">Endoplasmic reticulum</keyword>
<dbReference type="PANTHER" id="PTHR48043">
    <property type="entry name" value="EG:EG0003.4 PROTEIN-RELATED"/>
    <property type="match status" value="1"/>
</dbReference>
<dbReference type="Pfam" id="PF00201">
    <property type="entry name" value="UDPGT"/>
    <property type="match status" value="1"/>
</dbReference>
<evidence type="ECO:0000256" key="5">
    <source>
        <dbReference type="ARBA" id="ARBA00022692"/>
    </source>
</evidence>